<dbReference type="EMBL" id="JBDKXB010000018">
    <property type="protein sequence ID" value="MEY6433263.1"/>
    <property type="molecule type" value="Genomic_DNA"/>
</dbReference>
<keyword evidence="7 8" id="KW-0464">Manganese</keyword>
<dbReference type="EC" id="3.4.11.1" evidence="8"/>
<dbReference type="NCBIfam" id="NF002074">
    <property type="entry name" value="PRK00913.1-4"/>
    <property type="match status" value="1"/>
</dbReference>
<dbReference type="PRINTS" id="PR00481">
    <property type="entry name" value="LAMNOPPTDASE"/>
</dbReference>
<feature type="binding site" evidence="8">
    <location>
        <position position="354"/>
    </location>
    <ligand>
        <name>Mn(2+)</name>
        <dbReference type="ChEBI" id="CHEBI:29035"/>
        <label>2</label>
    </ligand>
</feature>
<dbReference type="SUPFAM" id="SSF53187">
    <property type="entry name" value="Zn-dependent exopeptidases"/>
    <property type="match status" value="1"/>
</dbReference>
<dbReference type="InterPro" id="IPR023042">
    <property type="entry name" value="Peptidase_M17_leu_NH2_pept"/>
</dbReference>
<dbReference type="CDD" id="cd00433">
    <property type="entry name" value="Peptidase_M17"/>
    <property type="match status" value="1"/>
</dbReference>
<dbReference type="Pfam" id="PF00883">
    <property type="entry name" value="Peptidase_M17"/>
    <property type="match status" value="1"/>
</dbReference>
<feature type="domain" description="Cytosol aminopeptidase" evidence="9">
    <location>
        <begin position="350"/>
        <end position="357"/>
    </location>
</feature>
<comment type="catalytic activity">
    <reaction evidence="1 8">
        <text>Release of an N-terminal amino acid, Xaa-|-Yaa-, in which Xaa is preferably Leu, but may be other amino acids including Pro although not Arg or Lys, and Yaa may be Pro. Amino acid amides and methyl esters are also readily hydrolyzed, but rates on arylamides are exceedingly low.</text>
        <dbReference type="EC" id="3.4.11.1"/>
    </reaction>
</comment>
<protein>
    <recommendedName>
        <fullName evidence="8">Probable cytosol aminopeptidase</fullName>
        <ecNumber evidence="8">3.4.11.1</ecNumber>
    </recommendedName>
    <alternativeName>
        <fullName evidence="8">Leucine aminopeptidase</fullName>
        <shortName evidence="8">LAP</shortName>
        <ecNumber evidence="8">3.4.11.10</ecNumber>
    </alternativeName>
    <alternativeName>
        <fullName evidence="8">Leucyl aminopeptidase</fullName>
    </alternativeName>
</protein>
<evidence type="ECO:0000256" key="5">
    <source>
        <dbReference type="ARBA" id="ARBA00022670"/>
    </source>
</evidence>
<evidence type="ECO:0000313" key="11">
    <source>
        <dbReference type="Proteomes" id="UP001564408"/>
    </source>
</evidence>
<dbReference type="SUPFAM" id="SSF52949">
    <property type="entry name" value="Macro domain-like"/>
    <property type="match status" value="1"/>
</dbReference>
<comment type="subcellular location">
    <subcellularLocation>
        <location evidence="8">Cytoplasm</location>
    </subcellularLocation>
</comment>
<dbReference type="InterPro" id="IPR011356">
    <property type="entry name" value="Leucine_aapep/pepB"/>
</dbReference>
<dbReference type="HAMAP" id="MF_00181">
    <property type="entry name" value="Cytosol_peptidase_M17"/>
    <property type="match status" value="1"/>
</dbReference>
<comment type="caution">
    <text evidence="10">The sequence shown here is derived from an EMBL/GenBank/DDBJ whole genome shotgun (WGS) entry which is preliminary data.</text>
</comment>
<reference evidence="10 11" key="1">
    <citation type="submission" date="2024-05" db="EMBL/GenBank/DDBJ databases">
        <title>Genome Sequence and Characterization of the New Strain Purple Sulfur Bacterium of Genus Thioalkalicoccus.</title>
        <authorList>
            <person name="Bryantseva I.A."/>
            <person name="Kyndt J.A."/>
            <person name="Imhoff J.F."/>
        </authorList>
    </citation>
    <scope>NUCLEOTIDE SEQUENCE [LARGE SCALE GENOMIC DNA]</scope>
    <source>
        <strain evidence="10 11">Um2</strain>
    </source>
</reference>
<dbReference type="PANTHER" id="PTHR11963">
    <property type="entry name" value="LEUCINE AMINOPEPTIDASE-RELATED"/>
    <property type="match status" value="1"/>
</dbReference>
<dbReference type="Proteomes" id="UP001564408">
    <property type="component" value="Unassembled WGS sequence"/>
</dbReference>
<evidence type="ECO:0000256" key="3">
    <source>
        <dbReference type="ARBA" id="ARBA00009528"/>
    </source>
</evidence>
<comment type="function">
    <text evidence="8">Presumably involved in the processing and regular turnover of intracellular proteins. Catalyzes the removal of unsubstituted N-terminal amino acids from various peptides.</text>
</comment>
<dbReference type="InterPro" id="IPR043472">
    <property type="entry name" value="Macro_dom-like"/>
</dbReference>
<dbReference type="GO" id="GO:0004177">
    <property type="term" value="F:aminopeptidase activity"/>
    <property type="evidence" value="ECO:0007669"/>
    <property type="project" value="UniProtKB-KW"/>
</dbReference>
<dbReference type="InterPro" id="IPR008283">
    <property type="entry name" value="Peptidase_M17_N"/>
</dbReference>
<feature type="binding site" evidence="8">
    <location>
        <position position="354"/>
    </location>
    <ligand>
        <name>Mn(2+)</name>
        <dbReference type="ChEBI" id="CHEBI:29035"/>
        <label>1</label>
    </ligand>
</feature>
<dbReference type="EC" id="3.4.11.10" evidence="8"/>
<accession>A0ABV4BFE5</accession>
<evidence type="ECO:0000256" key="7">
    <source>
        <dbReference type="ARBA" id="ARBA00023211"/>
    </source>
</evidence>
<evidence type="ECO:0000256" key="8">
    <source>
        <dbReference type="HAMAP-Rule" id="MF_00181"/>
    </source>
</evidence>
<keyword evidence="4 8" id="KW-0031">Aminopeptidase</keyword>
<feature type="binding site" evidence="8">
    <location>
        <position position="275"/>
    </location>
    <ligand>
        <name>Mn(2+)</name>
        <dbReference type="ChEBI" id="CHEBI:29035"/>
        <label>2</label>
    </ligand>
</feature>
<dbReference type="InterPro" id="IPR000819">
    <property type="entry name" value="Peptidase_M17_C"/>
</dbReference>
<dbReference type="Gene3D" id="3.40.220.10">
    <property type="entry name" value="Leucine Aminopeptidase, subunit E, domain 1"/>
    <property type="match status" value="1"/>
</dbReference>
<evidence type="ECO:0000256" key="4">
    <source>
        <dbReference type="ARBA" id="ARBA00022438"/>
    </source>
</evidence>
<feature type="binding site" evidence="8">
    <location>
        <position position="270"/>
    </location>
    <ligand>
        <name>Mn(2+)</name>
        <dbReference type="ChEBI" id="CHEBI:29035"/>
        <label>2</label>
    </ligand>
</feature>
<dbReference type="Gene3D" id="3.40.630.10">
    <property type="entry name" value="Zn peptidases"/>
    <property type="match status" value="1"/>
</dbReference>
<keyword evidence="8" id="KW-0479">Metal-binding</keyword>
<keyword evidence="5 8" id="KW-0645">Protease</keyword>
<evidence type="ECO:0000259" key="9">
    <source>
        <dbReference type="PROSITE" id="PS00631"/>
    </source>
</evidence>
<dbReference type="RefSeq" id="WP_369667647.1">
    <property type="nucleotide sequence ID" value="NZ_JBDKXB010000018.1"/>
</dbReference>
<dbReference type="Pfam" id="PF02789">
    <property type="entry name" value="Peptidase_M17_N"/>
    <property type="match status" value="1"/>
</dbReference>
<comment type="cofactor">
    <cofactor evidence="8">
        <name>Mn(2+)</name>
        <dbReference type="ChEBI" id="CHEBI:29035"/>
    </cofactor>
    <text evidence="8">Binds 2 manganese ions per subunit.</text>
</comment>
<comment type="catalytic activity">
    <reaction evidence="2 8">
        <text>Release of an N-terminal amino acid, preferentially leucine, but not glutamic or aspartic acids.</text>
        <dbReference type="EC" id="3.4.11.10"/>
    </reaction>
</comment>
<comment type="similarity">
    <text evidence="3 8">Belongs to the peptidase M17 family.</text>
</comment>
<evidence type="ECO:0000313" key="10">
    <source>
        <dbReference type="EMBL" id="MEY6433263.1"/>
    </source>
</evidence>
<dbReference type="PROSITE" id="PS00631">
    <property type="entry name" value="CYTOSOL_AP"/>
    <property type="match status" value="1"/>
</dbReference>
<feature type="binding site" evidence="8">
    <location>
        <position position="352"/>
    </location>
    <ligand>
        <name>Mn(2+)</name>
        <dbReference type="ChEBI" id="CHEBI:29035"/>
        <label>1</label>
    </ligand>
</feature>
<feature type="active site" evidence="8">
    <location>
        <position position="282"/>
    </location>
</feature>
<keyword evidence="8" id="KW-0963">Cytoplasm</keyword>
<gene>
    <name evidence="8" type="primary">pepA</name>
    <name evidence="10" type="ORF">ABC977_12710</name>
</gene>
<keyword evidence="11" id="KW-1185">Reference proteome</keyword>
<evidence type="ECO:0000256" key="6">
    <source>
        <dbReference type="ARBA" id="ARBA00022801"/>
    </source>
</evidence>
<feature type="binding site" evidence="8">
    <location>
        <position position="293"/>
    </location>
    <ligand>
        <name>Mn(2+)</name>
        <dbReference type="ChEBI" id="CHEBI:29035"/>
        <label>2</label>
    </ligand>
</feature>
<keyword evidence="6 8" id="KW-0378">Hydrolase</keyword>
<dbReference type="PANTHER" id="PTHR11963:SF23">
    <property type="entry name" value="CYTOSOL AMINOPEPTIDASE"/>
    <property type="match status" value="1"/>
</dbReference>
<evidence type="ECO:0000256" key="2">
    <source>
        <dbReference type="ARBA" id="ARBA00000967"/>
    </source>
</evidence>
<evidence type="ECO:0000256" key="1">
    <source>
        <dbReference type="ARBA" id="ARBA00000135"/>
    </source>
</evidence>
<feature type="active site" evidence="8">
    <location>
        <position position="356"/>
    </location>
</feature>
<sequence length="504" mass="54340">MEYRVKTGVLTELRTACLVIGVFEQNRLSAPAELVDEASGGRLLEILRRGDLSGDLGDSLLLYDLPGLASDRVLVVGCGKRKEFDRTKYRQVVTAAAQALNRQRSTDALSTLSELIPPGMGRYRTVRDAVTATAAAVYRYDRTKEDKKAPKHPLKRLDIWVGPDGDPEEARLAVRHGEAIARGTAWARELGNLPGNLCTPTYLAEQARWLEADAQTERLRVEVLEEADMEALGMGALLSVSRGSRQPAKLILMHYRGGGDDQSPVVFVGKGLTFDTGGISLKPAADMDEMKFDMCGAAGVFGAVRAAVDLGLPLNLIGVVPASENLPDGAANKPGDVVTSLSGQTIEILNTDAEGRLILCDALTYCERFNPDLVIDLATLTGACVVALGKHPAGLFTSDDRLADEILRAGEASGDRAWRLPLWDDYQTQIDSNFADMANVGGRDGGAITAACFLSRYTKKYRWAHLDIAGIAWLSGKEKGATGRPVALLAEILLRRSGVLPRPE</sequence>
<feature type="binding site" evidence="8">
    <location>
        <position position="275"/>
    </location>
    <ligand>
        <name>Mn(2+)</name>
        <dbReference type="ChEBI" id="CHEBI:29035"/>
        <label>1</label>
    </ligand>
</feature>
<organism evidence="10 11">
    <name type="scientific">Thioalkalicoccus limnaeus</name>
    <dbReference type="NCBI Taxonomy" id="120681"/>
    <lineage>
        <taxon>Bacteria</taxon>
        <taxon>Pseudomonadati</taxon>
        <taxon>Pseudomonadota</taxon>
        <taxon>Gammaproteobacteria</taxon>
        <taxon>Chromatiales</taxon>
        <taxon>Chromatiaceae</taxon>
        <taxon>Thioalkalicoccus</taxon>
    </lineage>
</organism>
<name>A0ABV4BFE5_9GAMM</name>
<proteinExistence type="inferred from homology"/>